<proteinExistence type="inferred from homology"/>
<feature type="compositionally biased region" description="Acidic residues" evidence="4">
    <location>
        <begin position="789"/>
        <end position="801"/>
    </location>
</feature>
<accession>A0ABR1S6V7</accession>
<dbReference type="InterPro" id="IPR007015">
    <property type="entry name" value="DNA_pol_V/MYBBP1A"/>
</dbReference>
<comment type="subcellular location">
    <subcellularLocation>
        <location evidence="1">Nucleus</location>
    </subcellularLocation>
</comment>
<dbReference type="InterPro" id="IPR016024">
    <property type="entry name" value="ARM-type_fold"/>
</dbReference>
<feature type="region of interest" description="Disordered" evidence="4">
    <location>
        <begin position="745"/>
        <end position="808"/>
    </location>
</feature>
<dbReference type="PANTHER" id="PTHR13213:SF2">
    <property type="entry name" value="MYB-BINDING PROTEIN 1A"/>
    <property type="match status" value="1"/>
</dbReference>
<evidence type="ECO:0000313" key="6">
    <source>
        <dbReference type="Proteomes" id="UP001396898"/>
    </source>
</evidence>
<dbReference type="PANTHER" id="PTHR13213">
    <property type="entry name" value="MYB-BINDING PROTEIN 1A FAMILY MEMBER"/>
    <property type="match status" value="1"/>
</dbReference>
<feature type="compositionally biased region" description="Acidic residues" evidence="4">
    <location>
        <begin position="758"/>
        <end position="773"/>
    </location>
</feature>
<feature type="region of interest" description="Disordered" evidence="4">
    <location>
        <begin position="1"/>
        <end position="42"/>
    </location>
</feature>
<evidence type="ECO:0000256" key="1">
    <source>
        <dbReference type="ARBA" id="ARBA00004123"/>
    </source>
</evidence>
<gene>
    <name evidence="5" type="ORF">PG991_003843</name>
</gene>
<evidence type="ECO:0000256" key="2">
    <source>
        <dbReference type="ARBA" id="ARBA00006809"/>
    </source>
</evidence>
<sequence>MGSKRKRGAKNGGNDALPSRKKSKDGNQPAKQTPADGVVDLDLDKSPFSATVTTNDERKREAEVYDLLGSLDNAERIAAADAVITGLLASEEPVLARHLEKRLFRGLASSRNASRVGFSLVLTEILAQLFGPKALSKTKFPGLPFTTVLDILLEKTKPNGALPGQEERDLYYGQLFGLQCFIESKVLFDSDDSDRWSKVMGLLLDLANKKVWLRSQCVWLIVETLPQMGEAKASETIEQLIKIGLGKTAEGVGLWLGATTCYPEMKMPSKPWSHPLATKSLSELANVLKDNVKQDEGAKEAVMIKAKSGSWNAQLHFVWDLILAYFIERVKKSKSNDAGDLKLFWSTVIDGEFSPFLLVASKNPLLTTIDGLFSKNATEQQKFRGLMIFQKFLHGFAALKSNSSIKALFSKNLMRCLINQSAKEDRYLHRAATKSLKIIEGIVESEPASLLPILEELLGKNGAYDFDQQTHQSTVERILQHVTSDNVEDVLEFLKAPVVVVKEQDEVDKCRQVYAGYVFFMCVRKQSSEDESGDLQRDQDVVLKTTLEELVKNSYSSSANFSPELSDKTRQIFRSRLSSALAKLTKRHSDYRFLCDAVVIVEPTAVKMSADLEAERKAALKTLRKLTKQSQKEGSESSPSLSLALLYAITILQLYDGDADALTTLEDLKQCAEKLKETDDAASSLLVEILLSMVSRQSPLMRQITQQVFEAFTPQLSADALEGLTEHLAAEENMKGQQALFDAEDEDMPDADQTGESGSEDEDADDDDEDEISELGSDVEFVTLNGEGADADEDDDDDEAQNEAKAKDIADLDVALAKVLGSHRLDQDNEAETSDDDADMTDSEMMELDEKLVEVFKQRAQKTNKTKEKKDARQMMVHFKHRVLDFLDIYLKKETHNPLAFELVLPLLGLIRTTQTKELSKKATDILANFARVFKKGQKVTEASAAIDADKQIELLQKIHEEASLDSTHAFARAVSTTSLLVVSSLFAADKENVERAAAIYTQTQIDWTLGRKRIQPSFFTDWINWCQGHASTAKA</sequence>
<keyword evidence="3" id="KW-0539">Nucleus</keyword>
<dbReference type="SUPFAM" id="SSF48371">
    <property type="entry name" value="ARM repeat"/>
    <property type="match status" value="1"/>
</dbReference>
<comment type="caution">
    <text evidence="5">The sequence shown here is derived from an EMBL/GenBank/DDBJ whole genome shotgun (WGS) entry which is preliminary data.</text>
</comment>
<name>A0ABR1S6V7_9PEZI</name>
<dbReference type="Proteomes" id="UP001396898">
    <property type="component" value="Unassembled WGS sequence"/>
</dbReference>
<reference evidence="5 6" key="1">
    <citation type="submission" date="2023-01" db="EMBL/GenBank/DDBJ databases">
        <title>Analysis of 21 Apiospora genomes using comparative genomics revels a genus with tremendous synthesis potential of carbohydrate active enzymes and secondary metabolites.</title>
        <authorList>
            <person name="Sorensen T."/>
        </authorList>
    </citation>
    <scope>NUCLEOTIDE SEQUENCE [LARGE SCALE GENOMIC DNA]</scope>
    <source>
        <strain evidence="5 6">CBS 20057</strain>
    </source>
</reference>
<evidence type="ECO:0000256" key="4">
    <source>
        <dbReference type="SAM" id="MobiDB-lite"/>
    </source>
</evidence>
<evidence type="ECO:0000256" key="3">
    <source>
        <dbReference type="ARBA" id="ARBA00023242"/>
    </source>
</evidence>
<dbReference type="Pfam" id="PF04931">
    <property type="entry name" value="DNA_pol_phi"/>
    <property type="match status" value="1"/>
</dbReference>
<comment type="similarity">
    <text evidence="2">Belongs to the MYBBP1A family.</text>
</comment>
<protein>
    <submittedName>
        <fullName evidence="5">DNA polymerase V family protein</fullName>
    </submittedName>
</protein>
<evidence type="ECO:0000313" key="5">
    <source>
        <dbReference type="EMBL" id="KAK8026787.1"/>
    </source>
</evidence>
<keyword evidence="6" id="KW-1185">Reference proteome</keyword>
<dbReference type="EMBL" id="JAQQWI010000007">
    <property type="protein sequence ID" value="KAK8026787.1"/>
    <property type="molecule type" value="Genomic_DNA"/>
</dbReference>
<organism evidence="5 6">
    <name type="scientific">Apiospora marii</name>
    <dbReference type="NCBI Taxonomy" id="335849"/>
    <lineage>
        <taxon>Eukaryota</taxon>
        <taxon>Fungi</taxon>
        <taxon>Dikarya</taxon>
        <taxon>Ascomycota</taxon>
        <taxon>Pezizomycotina</taxon>
        <taxon>Sordariomycetes</taxon>
        <taxon>Xylariomycetidae</taxon>
        <taxon>Amphisphaeriales</taxon>
        <taxon>Apiosporaceae</taxon>
        <taxon>Apiospora</taxon>
    </lineage>
</organism>